<evidence type="ECO:0000256" key="1">
    <source>
        <dbReference type="SAM" id="Phobius"/>
    </source>
</evidence>
<proteinExistence type="predicted"/>
<dbReference type="RefSeq" id="WP_069727523.1">
    <property type="nucleotide sequence ID" value="NZ_MDCO01000014.1"/>
</dbReference>
<evidence type="ECO:0000313" key="3">
    <source>
        <dbReference type="Proteomes" id="UP000095247"/>
    </source>
</evidence>
<name>A0A1E5NAF0_9SPIR</name>
<dbReference type="AlphaFoldDB" id="A0A1E5NAF0"/>
<dbReference type="EMBL" id="MDCO01000014">
    <property type="protein sequence ID" value="OEJ13148.1"/>
    <property type="molecule type" value="Genomic_DNA"/>
</dbReference>
<dbReference type="Proteomes" id="UP000095247">
    <property type="component" value="Unassembled WGS sequence"/>
</dbReference>
<keyword evidence="1" id="KW-0812">Transmembrane</keyword>
<protein>
    <submittedName>
        <fullName evidence="2">Uncharacterized protein</fullName>
    </submittedName>
</protein>
<gene>
    <name evidence="2" type="ORF">BFL38_00820</name>
</gene>
<accession>A0A1E5NAF0</accession>
<feature type="transmembrane region" description="Helical" evidence="1">
    <location>
        <begin position="7"/>
        <end position="25"/>
    </location>
</feature>
<keyword evidence="1" id="KW-1133">Transmembrane helix</keyword>
<sequence>MKRIYKNIIKYSYIFMLVFFFMLFAKKEEITGTIRMVGTAIFPEIVITTEERDYYFDKKFFDEYAKYVGQNITVKAKVKKDTIWLADRSKSFDRYTIMWVEKQE</sequence>
<comment type="caution">
    <text evidence="2">The sequence shown here is derived from an EMBL/GenBank/DDBJ whole genome shotgun (WGS) entry which is preliminary data.</text>
</comment>
<keyword evidence="1" id="KW-0472">Membrane</keyword>
<reference evidence="2 3" key="1">
    <citation type="submission" date="2016-08" db="EMBL/GenBank/DDBJ databases">
        <title>Characterization and recognition of Brachyspira hampsonii sp. nov., a novel intestinal spirochete that is pathogenic to pigs.</title>
        <authorList>
            <person name="Mirajkar N."/>
            <person name="La T."/>
            <person name="Phillips N."/>
            <person name="Hampson D."/>
            <person name="Gebhart C."/>
        </authorList>
    </citation>
    <scope>NUCLEOTIDE SEQUENCE [LARGE SCALE GENOMIC DNA]</scope>
    <source>
        <strain evidence="2 3">P280/1</strain>
    </source>
</reference>
<evidence type="ECO:0000313" key="2">
    <source>
        <dbReference type="EMBL" id="OEJ13148.1"/>
    </source>
</evidence>
<organism evidence="2 3">
    <name type="scientific">Brachyspira hampsonii</name>
    <dbReference type="NCBI Taxonomy" id="1287055"/>
    <lineage>
        <taxon>Bacteria</taxon>
        <taxon>Pseudomonadati</taxon>
        <taxon>Spirochaetota</taxon>
        <taxon>Spirochaetia</taxon>
        <taxon>Brachyspirales</taxon>
        <taxon>Brachyspiraceae</taxon>
        <taxon>Brachyspira</taxon>
    </lineage>
</organism>